<dbReference type="InterPro" id="IPR050792">
    <property type="entry name" value="ADP-ribosylglycohydrolase"/>
</dbReference>
<dbReference type="InterPro" id="IPR036705">
    <property type="entry name" value="Ribosyl_crysJ1_sf"/>
</dbReference>
<comment type="caution">
    <text evidence="1">The sequence shown here is derived from an EMBL/GenBank/DDBJ whole genome shotgun (WGS) entry which is preliminary data.</text>
</comment>
<dbReference type="SUPFAM" id="SSF101478">
    <property type="entry name" value="ADP-ribosylglycohydrolase"/>
    <property type="match status" value="1"/>
</dbReference>
<gene>
    <name evidence="1" type="ORF">ACFFHK_03545</name>
</gene>
<evidence type="ECO:0000313" key="1">
    <source>
        <dbReference type="EMBL" id="MFC0308782.1"/>
    </source>
</evidence>
<reference evidence="1 2" key="1">
    <citation type="submission" date="2024-09" db="EMBL/GenBank/DDBJ databases">
        <authorList>
            <person name="Sun Q."/>
            <person name="Mori K."/>
        </authorList>
    </citation>
    <scope>NUCLEOTIDE SEQUENCE [LARGE SCALE GENOMIC DNA]</scope>
    <source>
        <strain evidence="1 2">CCM 7539</strain>
    </source>
</reference>
<dbReference type="RefSeq" id="WP_382369466.1">
    <property type="nucleotide sequence ID" value="NZ_JBHLWB010000003.1"/>
</dbReference>
<dbReference type="PANTHER" id="PTHR16222">
    <property type="entry name" value="ADP-RIBOSYLGLYCOHYDROLASE"/>
    <property type="match status" value="1"/>
</dbReference>
<sequence length="269" mass="29869">MLGAIIGDIVGSRFEWNNHRSKVFELFTAKCFPTDDSIMSLAIAQAILVSKPDYSDLSENTVTYMQSIGRHYPNCGYGGSFYGWIFTDNPQPYNSYGNGAAMRVSAAGIVANSLEEAKLLSRLVTEVSHNHPEGIKGAEATAVAIYLAKTGTPLLAIKEYIHQHYYPMDFTLDEIRETYQFNETCQETVPQALQAFFESTCFEDAIRNAISIGGDSDTVAAICGGVAEAYYGIPTNIREQALTFLDQRLLKLLILFENKYPPVIEKKEK</sequence>
<dbReference type="Gene3D" id="1.10.4080.10">
    <property type="entry name" value="ADP-ribosylation/Crystallin J1"/>
    <property type="match status" value="1"/>
</dbReference>
<protein>
    <submittedName>
        <fullName evidence="1">ADP-ribosylglycohydrolase family protein</fullName>
    </submittedName>
</protein>
<evidence type="ECO:0000313" key="2">
    <source>
        <dbReference type="Proteomes" id="UP001589767"/>
    </source>
</evidence>
<dbReference type="PANTHER" id="PTHR16222:SF12">
    <property type="entry name" value="ADP-RIBOSYLGLYCOHYDROLASE-RELATED"/>
    <property type="match status" value="1"/>
</dbReference>
<dbReference type="EMBL" id="JBHLWB010000003">
    <property type="protein sequence ID" value="MFC0308782.1"/>
    <property type="molecule type" value="Genomic_DNA"/>
</dbReference>
<dbReference type="Pfam" id="PF03747">
    <property type="entry name" value="ADP_ribosyl_GH"/>
    <property type="match status" value="1"/>
</dbReference>
<name>A0ABV6GZJ9_9PAST</name>
<dbReference type="InterPro" id="IPR005502">
    <property type="entry name" value="Ribosyl_crysJ1"/>
</dbReference>
<dbReference type="Proteomes" id="UP001589767">
    <property type="component" value="Unassembled WGS sequence"/>
</dbReference>
<accession>A0ABV6GZJ9</accession>
<keyword evidence="2" id="KW-1185">Reference proteome</keyword>
<proteinExistence type="predicted"/>
<organism evidence="1 2">
    <name type="scientific">Gallibacterium trehalosifermentans</name>
    <dbReference type="NCBI Taxonomy" id="516935"/>
    <lineage>
        <taxon>Bacteria</taxon>
        <taxon>Pseudomonadati</taxon>
        <taxon>Pseudomonadota</taxon>
        <taxon>Gammaproteobacteria</taxon>
        <taxon>Pasteurellales</taxon>
        <taxon>Pasteurellaceae</taxon>
        <taxon>Gallibacterium</taxon>
    </lineage>
</organism>